<protein>
    <submittedName>
        <fullName evidence="1">Uncharacterized protein</fullName>
    </submittedName>
</protein>
<evidence type="ECO:0000313" key="1">
    <source>
        <dbReference type="EMBL" id="MBW86536.1"/>
    </source>
</evidence>
<dbReference type="EMBL" id="GGEC01006053">
    <property type="protein sequence ID" value="MBW86536.1"/>
    <property type="molecule type" value="Transcribed_RNA"/>
</dbReference>
<accession>A0A2P2IZ86</accession>
<dbReference type="AlphaFoldDB" id="A0A2P2IZ86"/>
<organism evidence="1">
    <name type="scientific">Rhizophora mucronata</name>
    <name type="common">Asiatic mangrove</name>
    <dbReference type="NCBI Taxonomy" id="61149"/>
    <lineage>
        <taxon>Eukaryota</taxon>
        <taxon>Viridiplantae</taxon>
        <taxon>Streptophyta</taxon>
        <taxon>Embryophyta</taxon>
        <taxon>Tracheophyta</taxon>
        <taxon>Spermatophyta</taxon>
        <taxon>Magnoliopsida</taxon>
        <taxon>eudicotyledons</taxon>
        <taxon>Gunneridae</taxon>
        <taxon>Pentapetalae</taxon>
        <taxon>rosids</taxon>
        <taxon>fabids</taxon>
        <taxon>Malpighiales</taxon>
        <taxon>Rhizophoraceae</taxon>
        <taxon>Rhizophora</taxon>
    </lineage>
</organism>
<reference evidence="1" key="1">
    <citation type="submission" date="2018-02" db="EMBL/GenBank/DDBJ databases">
        <title>Rhizophora mucronata_Transcriptome.</title>
        <authorList>
            <person name="Meera S.P."/>
            <person name="Sreeshan A."/>
            <person name="Augustine A."/>
        </authorList>
    </citation>
    <scope>NUCLEOTIDE SEQUENCE</scope>
    <source>
        <tissue evidence="1">Leaf</tissue>
    </source>
</reference>
<proteinExistence type="predicted"/>
<name>A0A2P2IZ86_RHIMU</name>
<sequence>MSEACVTINLLLTASRDLGCCFGY</sequence>